<feature type="chain" id="PRO_5039671550" evidence="1">
    <location>
        <begin position="27"/>
        <end position="174"/>
    </location>
</feature>
<keyword evidence="1" id="KW-0732">Signal</keyword>
<feature type="signal peptide" evidence="1">
    <location>
        <begin position="1"/>
        <end position="26"/>
    </location>
</feature>
<dbReference type="Proteomes" id="UP000306509">
    <property type="component" value="Unassembled WGS sequence"/>
</dbReference>
<comment type="caution">
    <text evidence="2">The sequence shown here is derived from an EMBL/GenBank/DDBJ whole genome shotgun (WGS) entry which is preliminary data.</text>
</comment>
<evidence type="ECO:0000313" key="2">
    <source>
        <dbReference type="EMBL" id="TLC99960.1"/>
    </source>
</evidence>
<name>A0A4U8Q577_9FIRM</name>
<sequence length="174" mass="19592" precursor="true">MEKKKRKVKKWAVLLLLLLLAAAAVAGYFLLNRNNMDDTSKYWFDKMAKDGTLEGKTPTELQGMLDGIVQEGMFNVSMNVEPVFEDGKSEGNLGIENIKENRYYCRVTLTLDKDHTVLYQSDGLKPGQYIDKVKLDHNLEAGEYDCTAVVTATDPESLEDIGQVNVKVRVKILN</sequence>
<keyword evidence="3" id="KW-1185">Reference proteome</keyword>
<dbReference type="AlphaFoldDB" id="A0A4U8Q577"/>
<evidence type="ECO:0000256" key="1">
    <source>
        <dbReference type="SAM" id="SignalP"/>
    </source>
</evidence>
<protein>
    <submittedName>
        <fullName evidence="2">Uncharacterized protein</fullName>
    </submittedName>
</protein>
<dbReference type="OrthoDB" id="2087872at2"/>
<dbReference type="RefSeq" id="WP_052377646.1">
    <property type="nucleotide sequence ID" value="NZ_CABMJZ010000055.1"/>
</dbReference>
<gene>
    <name evidence="2" type="ORF">DSM106044_03050</name>
</gene>
<reference evidence="2 3" key="1">
    <citation type="journal article" date="2019" name="Anaerobe">
        <title>Detection of Robinsoniella peoriensis in multiple bone samples of a trauma patient.</title>
        <authorList>
            <person name="Schrottner P."/>
            <person name="Hartwich K."/>
            <person name="Bunk B."/>
            <person name="Schober I."/>
            <person name="Helbig S."/>
            <person name="Rudolph W.W."/>
            <person name="Gunzer F."/>
        </authorList>
    </citation>
    <scope>NUCLEOTIDE SEQUENCE [LARGE SCALE GENOMIC DNA]</scope>
    <source>
        <strain evidence="2 3">DSM 106044</strain>
    </source>
</reference>
<organism evidence="2 3">
    <name type="scientific">Robinsoniella peoriensis</name>
    <dbReference type="NCBI Taxonomy" id="180332"/>
    <lineage>
        <taxon>Bacteria</taxon>
        <taxon>Bacillati</taxon>
        <taxon>Bacillota</taxon>
        <taxon>Clostridia</taxon>
        <taxon>Lachnospirales</taxon>
        <taxon>Lachnospiraceae</taxon>
        <taxon>Robinsoniella</taxon>
    </lineage>
</organism>
<evidence type="ECO:0000313" key="3">
    <source>
        <dbReference type="Proteomes" id="UP000306509"/>
    </source>
</evidence>
<proteinExistence type="predicted"/>
<accession>A0A4U8Q577</accession>
<dbReference type="EMBL" id="QGQD01000060">
    <property type="protein sequence ID" value="TLC99960.1"/>
    <property type="molecule type" value="Genomic_DNA"/>
</dbReference>
<dbReference type="STRING" id="180332.GCA_000797495_03356"/>